<comment type="subcellular location">
    <subcellularLocation>
        <location evidence="1">Cell inner membrane</location>
        <topology evidence="1">Multi-pass membrane protein</topology>
    </subcellularLocation>
</comment>
<comment type="caution">
    <text evidence="8">The sequence shown here is derived from an EMBL/GenBank/DDBJ whole genome shotgun (WGS) entry which is preliminary data.</text>
</comment>
<protein>
    <recommendedName>
        <fullName evidence="6">Na+/H+ antiporter NhaA</fullName>
    </recommendedName>
</protein>
<evidence type="ECO:0000256" key="1">
    <source>
        <dbReference type="ARBA" id="ARBA00004429"/>
    </source>
</evidence>
<feature type="non-terminal residue" evidence="8">
    <location>
        <position position="471"/>
    </location>
</feature>
<feature type="transmembrane region" description="Helical" evidence="7">
    <location>
        <begin position="217"/>
        <end position="250"/>
    </location>
</feature>
<evidence type="ECO:0000256" key="3">
    <source>
        <dbReference type="ARBA" id="ARBA00022692"/>
    </source>
</evidence>
<name>A0ABS3M8P4_9BACT</name>
<dbReference type="Pfam" id="PF06965">
    <property type="entry name" value="Na_H_antiport_1"/>
    <property type="match status" value="1"/>
</dbReference>
<dbReference type="InterPro" id="IPR023171">
    <property type="entry name" value="Na/H_antiporter_dom_sf"/>
</dbReference>
<feature type="transmembrane region" description="Helical" evidence="7">
    <location>
        <begin position="134"/>
        <end position="156"/>
    </location>
</feature>
<dbReference type="EMBL" id="JAERMS010000071">
    <property type="protein sequence ID" value="MBO1364490.1"/>
    <property type="molecule type" value="Genomic_DNA"/>
</dbReference>
<keyword evidence="4 7" id="KW-1133">Transmembrane helix</keyword>
<feature type="transmembrane region" description="Helical" evidence="7">
    <location>
        <begin position="104"/>
        <end position="128"/>
    </location>
</feature>
<evidence type="ECO:0000256" key="2">
    <source>
        <dbReference type="ARBA" id="ARBA00022475"/>
    </source>
</evidence>
<proteinExistence type="inferred from homology"/>
<reference evidence="8 9" key="1">
    <citation type="submission" date="2021-01" db="EMBL/GenBank/DDBJ databases">
        <title>Prevotella A2931 sp. nov.</title>
        <authorList>
            <person name="Buhl M."/>
            <person name="Oberhettinger P."/>
        </authorList>
    </citation>
    <scope>NUCLEOTIDE SEQUENCE [LARGE SCALE GENOMIC DNA]</scope>
    <source>
        <strain evidence="8 9">A2931</strain>
    </source>
</reference>
<dbReference type="InterPro" id="IPR004670">
    <property type="entry name" value="NhaA"/>
</dbReference>
<keyword evidence="9" id="KW-1185">Reference proteome</keyword>
<feature type="transmembrane region" description="Helical" evidence="7">
    <location>
        <begin position="27"/>
        <end position="46"/>
    </location>
</feature>
<dbReference type="Gene3D" id="1.20.1530.10">
    <property type="entry name" value="Na+/H+ antiporter like domain"/>
    <property type="match status" value="1"/>
</dbReference>
<feature type="transmembrane region" description="Helical" evidence="7">
    <location>
        <begin position="419"/>
        <end position="436"/>
    </location>
</feature>
<evidence type="ECO:0000256" key="6">
    <source>
        <dbReference type="NCBIfam" id="TIGR00773"/>
    </source>
</evidence>
<dbReference type="PANTHER" id="PTHR30341">
    <property type="entry name" value="SODIUM ION/PROTON ANTIPORTER NHAA-RELATED"/>
    <property type="match status" value="1"/>
</dbReference>
<dbReference type="RefSeq" id="WP_207859403.1">
    <property type="nucleotide sequence ID" value="NZ_JAERMS010000071.1"/>
</dbReference>
<keyword evidence="2" id="KW-1003">Cell membrane</keyword>
<evidence type="ECO:0000256" key="4">
    <source>
        <dbReference type="ARBA" id="ARBA00022989"/>
    </source>
</evidence>
<sequence length="471" mass="51331">MRELYQKNIENRLIIPMTQFLQREKSSGIVLAVFVVLALALANSPLRDEYSQFLEHHFGFIVDGKPLLNFSVEHWINDGLMSMFFFVVGLELKREFIGGELRDLRKVVLPVVAAIFGMLFPAAIYLLFNIGTPVAHGWGIPMATDIAFALAVVYMLGDRVPVSAKIFLTTLAIVDDLGSVMVIALFYTSHISFFNLAIGLGFLLAMFTGNRLGVKNVWFYGVLGIGGVWVAFLTSGIHATISAVLAAMVIPADSRIPESAFIARVKKLTRQFEQAEANDVRTLEPEQLEILSKVKAGSIQAIPPLQRLEHGLHPFVSFVIMPVFALANAGVSFVDMDVTTLSANGVAIGVTCGLLVGKPLGILSAVWLTEKTGLGRRSRSMSWRTVAGLSFLASIGFTMSMFVTMLAFDSPENHTQAKVGIFAASILGGIIGYRLLNPNRSLGRICLDLLLPSCFLTAFVRLPASALPLHL</sequence>
<accession>A0ABS3M8P4</accession>
<keyword evidence="5 7" id="KW-0472">Membrane</keyword>
<evidence type="ECO:0000256" key="5">
    <source>
        <dbReference type="ARBA" id="ARBA00023136"/>
    </source>
</evidence>
<feature type="transmembrane region" description="Helical" evidence="7">
    <location>
        <begin position="315"/>
        <end position="334"/>
    </location>
</feature>
<feature type="transmembrane region" description="Helical" evidence="7">
    <location>
        <begin position="177"/>
        <end position="205"/>
    </location>
</feature>
<feature type="transmembrane region" description="Helical" evidence="7">
    <location>
        <begin position="346"/>
        <end position="368"/>
    </location>
</feature>
<evidence type="ECO:0000313" key="9">
    <source>
        <dbReference type="Proteomes" id="UP000664265"/>
    </source>
</evidence>
<evidence type="ECO:0000313" key="8">
    <source>
        <dbReference type="EMBL" id="MBO1364490.1"/>
    </source>
</evidence>
<feature type="transmembrane region" description="Helical" evidence="7">
    <location>
        <begin position="389"/>
        <end position="407"/>
    </location>
</feature>
<dbReference type="Proteomes" id="UP000664265">
    <property type="component" value="Unassembled WGS sequence"/>
</dbReference>
<evidence type="ECO:0000256" key="7">
    <source>
        <dbReference type="SAM" id="Phobius"/>
    </source>
</evidence>
<gene>
    <name evidence="8" type="primary">nhaA</name>
    <name evidence="8" type="ORF">JHU38_12085</name>
</gene>
<keyword evidence="3 7" id="KW-0812">Transmembrane</keyword>
<dbReference type="NCBIfam" id="TIGR00773">
    <property type="entry name" value="NhaA"/>
    <property type="match status" value="1"/>
</dbReference>
<dbReference type="PANTHER" id="PTHR30341:SF0">
    <property type="entry name" value="NA(+)_H(+) ANTIPORTER NHAA"/>
    <property type="match status" value="1"/>
</dbReference>
<dbReference type="HAMAP" id="MF_01844">
    <property type="entry name" value="NhaA"/>
    <property type="match status" value="1"/>
</dbReference>
<organism evidence="8 9">
    <name type="scientific">Prevotella illustrans</name>
    <dbReference type="NCBI Taxonomy" id="2800387"/>
    <lineage>
        <taxon>Bacteria</taxon>
        <taxon>Pseudomonadati</taxon>
        <taxon>Bacteroidota</taxon>
        <taxon>Bacteroidia</taxon>
        <taxon>Bacteroidales</taxon>
        <taxon>Prevotellaceae</taxon>
        <taxon>Prevotella</taxon>
    </lineage>
</organism>